<dbReference type="AlphaFoldDB" id="A0A9W5S2M0"/>
<keyword evidence="4" id="KW-1185">Reference proteome</keyword>
<dbReference type="EMBL" id="JFHU01000086">
    <property type="protein sequence ID" value="EXX89755.1"/>
    <property type="molecule type" value="Genomic_DNA"/>
</dbReference>
<dbReference type="PROSITE" id="PS50943">
    <property type="entry name" value="HTH_CROC1"/>
    <property type="match status" value="1"/>
</dbReference>
<evidence type="ECO:0000313" key="3">
    <source>
        <dbReference type="EMBL" id="EXX89755.1"/>
    </source>
</evidence>
<dbReference type="PANTHER" id="PTHR46558">
    <property type="entry name" value="TRACRIPTIONAL REGULATORY PROTEIN-RELATED-RELATED"/>
    <property type="match status" value="1"/>
</dbReference>
<feature type="domain" description="HTH cro/C1-type" evidence="2">
    <location>
        <begin position="12"/>
        <end position="66"/>
    </location>
</feature>
<accession>A0A9W5S2M0</accession>
<proteinExistence type="predicted"/>
<evidence type="ECO:0000256" key="1">
    <source>
        <dbReference type="ARBA" id="ARBA00023125"/>
    </source>
</evidence>
<dbReference type="PANTHER" id="PTHR46558:SF4">
    <property type="entry name" value="DNA-BIDING PHAGE PROTEIN"/>
    <property type="match status" value="1"/>
</dbReference>
<dbReference type="InterPro" id="IPR001387">
    <property type="entry name" value="Cro/C1-type_HTH"/>
</dbReference>
<dbReference type="CDD" id="cd00093">
    <property type="entry name" value="HTH_XRE"/>
    <property type="match status" value="1"/>
</dbReference>
<protein>
    <submittedName>
        <fullName evidence="3">XRE family transcriptional regulator</fullName>
    </submittedName>
</protein>
<dbReference type="GO" id="GO:0003677">
    <property type="term" value="F:DNA binding"/>
    <property type="evidence" value="ECO:0007669"/>
    <property type="project" value="UniProtKB-KW"/>
</dbReference>
<dbReference type="InterPro" id="IPR010982">
    <property type="entry name" value="Lambda_DNA-bd_dom_sf"/>
</dbReference>
<reference evidence="3 4" key="1">
    <citation type="submission" date="2014-02" db="EMBL/GenBank/DDBJ databases">
        <title>Genome sequence of Paenibacillus darwinianus reveals adaptive mechanisms for survival in Antarctic soils.</title>
        <authorList>
            <person name="Dsouza M."/>
            <person name="Taylor M.W."/>
            <person name="Turner S.J."/>
            <person name="Aislabie J."/>
        </authorList>
    </citation>
    <scope>NUCLEOTIDE SEQUENCE [LARGE SCALE GENOMIC DNA]</scope>
    <source>
        <strain evidence="3 4">CE1</strain>
    </source>
</reference>
<dbReference type="Gene3D" id="1.10.260.40">
    <property type="entry name" value="lambda repressor-like DNA-binding domains"/>
    <property type="match status" value="1"/>
</dbReference>
<keyword evidence="1" id="KW-0238">DNA-binding</keyword>
<evidence type="ECO:0000259" key="2">
    <source>
        <dbReference type="PROSITE" id="PS50943"/>
    </source>
</evidence>
<name>A0A9W5S2M0_9BACL</name>
<dbReference type="SUPFAM" id="SSF47413">
    <property type="entry name" value="lambda repressor-like DNA-binding domains"/>
    <property type="match status" value="1"/>
</dbReference>
<comment type="caution">
    <text evidence="3">The sequence shown here is derived from an EMBL/GenBank/DDBJ whole genome shotgun (WGS) entry which is preliminary data.</text>
</comment>
<dbReference type="Proteomes" id="UP000053750">
    <property type="component" value="Unassembled WGS sequence"/>
</dbReference>
<dbReference type="OrthoDB" id="9814553at2"/>
<sequence>MGFDYELIGKRIRKAREIKGFTQENLAEELDVSNAYISKIERGKTPINLERLSELCAVLEETPEYILSGTNSTSRDFLRGEIMEMLEGCSAEKIKLIAQVVKQIVEFDGKA</sequence>
<dbReference type="Pfam" id="PF01381">
    <property type="entry name" value="HTH_3"/>
    <property type="match status" value="1"/>
</dbReference>
<organism evidence="3 4">
    <name type="scientific">Paenibacillus darwinianus</name>
    <dbReference type="NCBI Taxonomy" id="1380763"/>
    <lineage>
        <taxon>Bacteria</taxon>
        <taxon>Bacillati</taxon>
        <taxon>Bacillota</taxon>
        <taxon>Bacilli</taxon>
        <taxon>Bacillales</taxon>
        <taxon>Paenibacillaceae</taxon>
        <taxon>Paenibacillus</taxon>
    </lineage>
</organism>
<dbReference type="SMART" id="SM00530">
    <property type="entry name" value="HTH_XRE"/>
    <property type="match status" value="1"/>
</dbReference>
<evidence type="ECO:0000313" key="4">
    <source>
        <dbReference type="Proteomes" id="UP000053750"/>
    </source>
</evidence>
<dbReference type="RefSeq" id="WP_036581611.1">
    <property type="nucleotide sequence ID" value="NZ_KK082177.1"/>
</dbReference>
<gene>
    <name evidence="3" type="ORF">BG53_14860</name>
</gene>